<evidence type="ECO:0000256" key="2">
    <source>
        <dbReference type="ARBA" id="ARBA00022448"/>
    </source>
</evidence>
<dbReference type="InterPro" id="IPR011012">
    <property type="entry name" value="Longin-like_dom_sf"/>
</dbReference>
<evidence type="ECO:0000256" key="4">
    <source>
        <dbReference type="ARBA" id="ARBA00022892"/>
    </source>
</evidence>
<keyword evidence="4 7" id="KW-0931">ER-Golgi transport</keyword>
<protein>
    <recommendedName>
        <fullName evidence="7">Trafficking protein particle complex subunit</fullName>
    </recommendedName>
</protein>
<keyword evidence="9" id="KW-1185">Reference proteome</keyword>
<keyword evidence="2 7" id="KW-0813">Transport</keyword>
<evidence type="ECO:0000256" key="6">
    <source>
        <dbReference type="ARBA" id="ARBA00038179"/>
    </source>
</evidence>
<evidence type="ECO:0000256" key="5">
    <source>
        <dbReference type="ARBA" id="ARBA00023034"/>
    </source>
</evidence>
<dbReference type="Proteomes" id="UP000308768">
    <property type="component" value="Unassembled WGS sequence"/>
</dbReference>
<evidence type="ECO:0000313" key="9">
    <source>
        <dbReference type="Proteomes" id="UP000308768"/>
    </source>
</evidence>
<reference evidence="8 9" key="1">
    <citation type="submission" date="2017-03" db="EMBL/GenBank/DDBJ databases">
        <title>Genomes of endolithic fungi from Antarctica.</title>
        <authorList>
            <person name="Coleine C."/>
            <person name="Masonjones S."/>
            <person name="Stajich J.E."/>
        </authorList>
    </citation>
    <scope>NUCLEOTIDE SEQUENCE [LARGE SCALE GENOMIC DNA]</scope>
    <source>
        <strain evidence="8 9">CCFEE 5187</strain>
    </source>
</reference>
<organism evidence="8 9">
    <name type="scientific">Cryomyces minteri</name>
    <dbReference type="NCBI Taxonomy" id="331657"/>
    <lineage>
        <taxon>Eukaryota</taxon>
        <taxon>Fungi</taxon>
        <taxon>Dikarya</taxon>
        <taxon>Ascomycota</taxon>
        <taxon>Pezizomycotina</taxon>
        <taxon>Dothideomycetes</taxon>
        <taxon>Dothideomycetes incertae sedis</taxon>
        <taxon>Cryomyces</taxon>
    </lineage>
</organism>
<dbReference type="GO" id="GO:0030008">
    <property type="term" value="C:TRAPP complex"/>
    <property type="evidence" value="ECO:0007669"/>
    <property type="project" value="UniProtKB-UniRule"/>
</dbReference>
<dbReference type="EMBL" id="NAJN01001320">
    <property type="protein sequence ID" value="TKA64040.1"/>
    <property type="molecule type" value="Genomic_DNA"/>
</dbReference>
<dbReference type="CDD" id="cd14856">
    <property type="entry name" value="TRAPPC4_synbindin"/>
    <property type="match status" value="1"/>
</dbReference>
<dbReference type="SUPFAM" id="SSF64356">
    <property type="entry name" value="SNARE-like"/>
    <property type="match status" value="1"/>
</dbReference>
<dbReference type="GO" id="GO:0005783">
    <property type="term" value="C:endoplasmic reticulum"/>
    <property type="evidence" value="ECO:0007669"/>
    <property type="project" value="UniProtKB-SubCell"/>
</dbReference>
<dbReference type="AlphaFoldDB" id="A0A4U0WLN6"/>
<keyword evidence="5 7" id="KW-0333">Golgi apparatus</keyword>
<evidence type="ECO:0000313" key="8">
    <source>
        <dbReference type="EMBL" id="TKA64040.1"/>
    </source>
</evidence>
<evidence type="ECO:0000256" key="1">
    <source>
        <dbReference type="ARBA" id="ARBA00004555"/>
    </source>
</evidence>
<dbReference type="Pfam" id="PF04099">
    <property type="entry name" value="Sybindin"/>
    <property type="match status" value="1"/>
</dbReference>
<dbReference type="GO" id="GO:0005794">
    <property type="term" value="C:Golgi apparatus"/>
    <property type="evidence" value="ECO:0007669"/>
    <property type="project" value="UniProtKB-SubCell"/>
</dbReference>
<comment type="subunit">
    <text evidence="7">Part of the multisubunit transport protein particle (TRAPP) complex.</text>
</comment>
<keyword evidence="3 7" id="KW-0256">Endoplasmic reticulum</keyword>
<name>A0A4U0WLN6_9PEZI</name>
<dbReference type="PANTHER" id="PTHR23249:SF15">
    <property type="entry name" value="TRAFFICKING PROTEIN PARTICLE COMPLEX SUBUNIT 4"/>
    <property type="match status" value="1"/>
</dbReference>
<dbReference type="STRING" id="331657.A0A4U0WLN6"/>
<evidence type="ECO:0000256" key="3">
    <source>
        <dbReference type="ARBA" id="ARBA00022824"/>
    </source>
</evidence>
<sequence>MPDIYVAACNCNGWTRRLAGLSTSAQWKGILTKIRSFTVVFTLLIINKAGGLIYNRAFDSSLAALSSNDSLILAGTFHGIHAIARNLCPPSALPSSTLSSASSTSFTSNPSASASALGTRATPATGIQVLETARFRLTCFQTVTGTKFLLFTSPEQPNVDAILRRVYELYADFVMKNPFYTTEMPVRCEKFDRGLVGFLVGAR</sequence>
<gene>
    <name evidence="8" type="ORF">B0A49_09870</name>
</gene>
<dbReference type="OrthoDB" id="246406at2759"/>
<proteinExistence type="inferred from homology"/>
<comment type="similarity">
    <text evidence="6">Belongs to the TRAPP small subunits family. TRAPPC4 subfamily.</text>
</comment>
<comment type="caution">
    <text evidence="8">The sequence shown here is derived from an EMBL/GenBank/DDBJ whole genome shotgun (WGS) entry which is preliminary data.</text>
</comment>
<evidence type="ECO:0000256" key="7">
    <source>
        <dbReference type="RuleBase" id="RU366065"/>
    </source>
</evidence>
<dbReference type="PANTHER" id="PTHR23249">
    <property type="entry name" value="TRAFFICKING PROTEIN PARTICLE COMPLEX SUBUNIT"/>
    <property type="match status" value="1"/>
</dbReference>
<dbReference type="InterPro" id="IPR007233">
    <property type="entry name" value="TRAPPC"/>
</dbReference>
<accession>A0A4U0WLN6</accession>
<dbReference type="Gene3D" id="3.30.450.70">
    <property type="match status" value="1"/>
</dbReference>
<dbReference type="GO" id="GO:0006888">
    <property type="term" value="P:endoplasmic reticulum to Golgi vesicle-mediated transport"/>
    <property type="evidence" value="ECO:0007669"/>
    <property type="project" value="UniProtKB-UniRule"/>
</dbReference>
<comment type="subcellular location">
    <subcellularLocation>
        <location evidence="7">Endoplasmic reticulum</location>
    </subcellularLocation>
    <subcellularLocation>
        <location evidence="7">Golgi apparatus</location>
        <location evidence="7">cis-Golgi network</location>
    </subcellularLocation>
    <subcellularLocation>
        <location evidence="1">Golgi apparatus</location>
    </subcellularLocation>
</comment>
<dbReference type="SMART" id="SM01399">
    <property type="entry name" value="Sybindin"/>
    <property type="match status" value="1"/>
</dbReference>